<dbReference type="HAMAP" id="MF_00065">
    <property type="entry name" value="Adenylyl_sulf_kinase"/>
    <property type="match status" value="1"/>
</dbReference>
<keyword evidence="6 13" id="KW-0808">Transferase</keyword>
<dbReference type="EMBL" id="PEKC01000119">
    <property type="protein sequence ID" value="PII34226.1"/>
    <property type="molecule type" value="Genomic_DNA"/>
</dbReference>
<comment type="catalytic activity">
    <reaction evidence="1 13 14">
        <text>adenosine 5'-phosphosulfate + ATP = 3'-phosphoadenylyl sulfate + ADP + H(+)</text>
        <dbReference type="Rhea" id="RHEA:24152"/>
        <dbReference type="ChEBI" id="CHEBI:15378"/>
        <dbReference type="ChEBI" id="CHEBI:30616"/>
        <dbReference type="ChEBI" id="CHEBI:58243"/>
        <dbReference type="ChEBI" id="CHEBI:58339"/>
        <dbReference type="ChEBI" id="CHEBI:456216"/>
        <dbReference type="EC" id="2.7.1.25"/>
    </reaction>
</comment>
<organism evidence="16">
    <name type="scientific">Chryseobacterium sp. B5</name>
    <dbReference type="NCBI Taxonomy" id="2050562"/>
    <lineage>
        <taxon>Bacteria</taxon>
        <taxon>Pseudomonadati</taxon>
        <taxon>Bacteroidota</taxon>
        <taxon>Flavobacteriia</taxon>
        <taxon>Flavobacteriales</taxon>
        <taxon>Weeksellaceae</taxon>
        <taxon>Chryseobacterium group</taxon>
        <taxon>Chryseobacterium</taxon>
    </lineage>
</organism>
<dbReference type="NCBIfam" id="TIGR00455">
    <property type="entry name" value="apsK"/>
    <property type="match status" value="1"/>
</dbReference>
<dbReference type="Gene3D" id="3.40.50.300">
    <property type="entry name" value="P-loop containing nucleotide triphosphate hydrolases"/>
    <property type="match status" value="1"/>
</dbReference>
<evidence type="ECO:0000256" key="12">
    <source>
        <dbReference type="ARBA" id="ARBA00031464"/>
    </source>
</evidence>
<dbReference type="GO" id="GO:0000103">
    <property type="term" value="P:sulfate assimilation"/>
    <property type="evidence" value="ECO:0007669"/>
    <property type="project" value="UniProtKB-UniRule"/>
</dbReference>
<proteinExistence type="inferred from homology"/>
<evidence type="ECO:0000256" key="2">
    <source>
        <dbReference type="ARBA" id="ARBA00002632"/>
    </source>
</evidence>
<feature type="domain" description="APS kinase" evidence="15">
    <location>
        <begin position="32"/>
        <end position="180"/>
    </location>
</feature>
<evidence type="ECO:0000256" key="7">
    <source>
        <dbReference type="ARBA" id="ARBA00022741"/>
    </source>
</evidence>
<dbReference type="GO" id="GO:0070814">
    <property type="term" value="P:hydrogen sulfide biosynthetic process"/>
    <property type="evidence" value="ECO:0007669"/>
    <property type="project" value="UniProtKB-UniRule"/>
</dbReference>
<evidence type="ECO:0000313" key="16">
    <source>
        <dbReference type="EMBL" id="PII34226.1"/>
    </source>
</evidence>
<dbReference type="GO" id="GO:0005524">
    <property type="term" value="F:ATP binding"/>
    <property type="evidence" value="ECO:0007669"/>
    <property type="project" value="UniProtKB-UniRule"/>
</dbReference>
<dbReference type="Pfam" id="PF01583">
    <property type="entry name" value="APS_kinase"/>
    <property type="match status" value="1"/>
</dbReference>
<evidence type="ECO:0000256" key="3">
    <source>
        <dbReference type="ARBA" id="ARBA00004806"/>
    </source>
</evidence>
<name>A0A2G7T2W6_9FLAO</name>
<dbReference type="GO" id="GO:0004020">
    <property type="term" value="F:adenylylsulfate kinase activity"/>
    <property type="evidence" value="ECO:0007669"/>
    <property type="project" value="UniProtKB-UniRule"/>
</dbReference>
<comment type="pathway">
    <text evidence="3 13 14">Sulfur metabolism; hydrogen sulfide biosynthesis; sulfite from sulfate: step 2/3.</text>
</comment>
<evidence type="ECO:0000256" key="14">
    <source>
        <dbReference type="RuleBase" id="RU004347"/>
    </source>
</evidence>
<dbReference type="UniPathway" id="UPA00140">
    <property type="reaction ID" value="UER00205"/>
</dbReference>
<sequence length="228" mass="24984">MLFSGQNPPPHIHDQLSSVSRQDREILHGHKAVAIWLTGLSGSGKSTIANALQAHLHAAGRRTYVLDGDNIRSRLNRDLGFSEEDRAENIRRVSEVARLFVDAGTIVIAAFISPFRSERDTVRALFDKGDFLEVFVDVPLSVAERRDPKGLYRKARRGELRQFTGIDSPYEPPVAAELTLRTDQLSVAACVSRLQALLLQGQPTAPGTPAQGMAPLMTCPLPLAKALQ</sequence>
<dbReference type="InterPro" id="IPR002891">
    <property type="entry name" value="APS"/>
</dbReference>
<reference evidence="16" key="1">
    <citation type="submission" date="2017-10" db="EMBL/GenBank/DDBJ databases">
        <title>Chryseobacterium sp. B5 is a hydrocarbonoclastic and plant growth promoting bacterium.</title>
        <authorList>
            <person name="Thijs S."/>
            <person name="Gkorezis P."/>
            <person name="Van Hamme J."/>
        </authorList>
    </citation>
    <scope>NUCLEOTIDE SEQUENCE</scope>
    <source>
        <strain evidence="16">B5</strain>
    </source>
</reference>
<evidence type="ECO:0000256" key="1">
    <source>
        <dbReference type="ARBA" id="ARBA00001823"/>
    </source>
</evidence>
<dbReference type="AlphaFoldDB" id="A0A2G7T2W6"/>
<dbReference type="EC" id="2.7.1.25" evidence="5 13"/>
<evidence type="ECO:0000256" key="5">
    <source>
        <dbReference type="ARBA" id="ARBA00012121"/>
    </source>
</evidence>
<evidence type="ECO:0000259" key="15">
    <source>
        <dbReference type="Pfam" id="PF01583"/>
    </source>
</evidence>
<dbReference type="InterPro" id="IPR059117">
    <property type="entry name" value="APS_kinase_dom"/>
</dbReference>
<feature type="active site" description="Phosphoserine intermediate" evidence="13">
    <location>
        <position position="113"/>
    </location>
</feature>
<keyword evidence="9 13" id="KW-0067">ATP-binding</keyword>
<protein>
    <recommendedName>
        <fullName evidence="5 13">Adenylyl-sulfate kinase</fullName>
        <ecNumber evidence="5 13">2.7.1.25</ecNumber>
    </recommendedName>
    <alternativeName>
        <fullName evidence="11 13">APS kinase</fullName>
    </alternativeName>
    <alternativeName>
        <fullName evidence="12 13">ATP adenosine-5'-phosphosulfate 3'-phosphotransferase</fullName>
    </alternativeName>
    <alternativeName>
        <fullName evidence="10 13">Adenosine-5'-phosphosulfate kinase</fullName>
    </alternativeName>
</protein>
<keyword evidence="8 13" id="KW-0418">Kinase</keyword>
<dbReference type="CDD" id="cd02027">
    <property type="entry name" value="APSK"/>
    <property type="match status" value="1"/>
</dbReference>
<evidence type="ECO:0000256" key="13">
    <source>
        <dbReference type="HAMAP-Rule" id="MF_00065"/>
    </source>
</evidence>
<accession>A0A2G7T2W6</accession>
<keyword evidence="13" id="KW-0597">Phosphoprotein</keyword>
<dbReference type="PANTHER" id="PTHR11055">
    <property type="entry name" value="BIFUNCTIONAL 3'-PHOSPHOADENOSINE 5'-PHOSPHOSULFATE SYNTHASE"/>
    <property type="match status" value="1"/>
</dbReference>
<comment type="similarity">
    <text evidence="4 13 14">Belongs to the APS kinase family.</text>
</comment>
<feature type="binding site" evidence="13">
    <location>
        <begin position="39"/>
        <end position="46"/>
    </location>
    <ligand>
        <name>ATP</name>
        <dbReference type="ChEBI" id="CHEBI:30616"/>
    </ligand>
</feature>
<evidence type="ECO:0000256" key="11">
    <source>
        <dbReference type="ARBA" id="ARBA00031393"/>
    </source>
</evidence>
<dbReference type="SUPFAM" id="SSF52540">
    <property type="entry name" value="P-loop containing nucleoside triphosphate hydrolases"/>
    <property type="match status" value="1"/>
</dbReference>
<evidence type="ECO:0000256" key="6">
    <source>
        <dbReference type="ARBA" id="ARBA00022679"/>
    </source>
</evidence>
<evidence type="ECO:0000256" key="8">
    <source>
        <dbReference type="ARBA" id="ARBA00022777"/>
    </source>
</evidence>
<comment type="caution">
    <text evidence="16">The sequence shown here is derived from an EMBL/GenBank/DDBJ whole genome shotgun (WGS) entry which is preliminary data.</text>
</comment>
<evidence type="ECO:0000256" key="4">
    <source>
        <dbReference type="ARBA" id="ARBA00007008"/>
    </source>
</evidence>
<gene>
    <name evidence="13 16" type="primary">cysC</name>
    <name evidence="16" type="ORF">CTI11_22315</name>
</gene>
<dbReference type="FunFam" id="3.40.50.300:FF:000212">
    <property type="entry name" value="Adenylyl-sulfate kinase"/>
    <property type="match status" value="1"/>
</dbReference>
<dbReference type="PANTHER" id="PTHR11055:SF1">
    <property type="entry name" value="PAPS SYNTHETASE, ISOFORM D"/>
    <property type="match status" value="1"/>
</dbReference>
<evidence type="ECO:0000256" key="9">
    <source>
        <dbReference type="ARBA" id="ARBA00022840"/>
    </source>
</evidence>
<dbReference type="NCBIfam" id="NF003013">
    <property type="entry name" value="PRK03846.1"/>
    <property type="match status" value="1"/>
</dbReference>
<dbReference type="InterPro" id="IPR027417">
    <property type="entry name" value="P-loop_NTPase"/>
</dbReference>
<keyword evidence="7 13" id="KW-0547">Nucleotide-binding</keyword>
<comment type="function">
    <text evidence="2 13 14">Catalyzes the synthesis of activated sulfate.</text>
</comment>
<evidence type="ECO:0000256" key="10">
    <source>
        <dbReference type="ARBA" id="ARBA00029724"/>
    </source>
</evidence>